<evidence type="ECO:0000313" key="1">
    <source>
        <dbReference type="EMBL" id="KAK4243795.1"/>
    </source>
</evidence>
<dbReference type="EMBL" id="MU857780">
    <property type="protein sequence ID" value="KAK4243795.1"/>
    <property type="molecule type" value="Genomic_DNA"/>
</dbReference>
<proteinExistence type="predicted"/>
<gene>
    <name evidence="1" type="ORF">C7999DRAFT_17897</name>
</gene>
<accession>A0AAN7CKL4</accession>
<dbReference type="AlphaFoldDB" id="A0AAN7CKL4"/>
<reference evidence="1" key="1">
    <citation type="journal article" date="2023" name="Mol. Phylogenet. Evol.">
        <title>Genome-scale phylogeny and comparative genomics of the fungal order Sordariales.</title>
        <authorList>
            <person name="Hensen N."/>
            <person name="Bonometti L."/>
            <person name="Westerberg I."/>
            <person name="Brannstrom I.O."/>
            <person name="Guillou S."/>
            <person name="Cros-Aarteil S."/>
            <person name="Calhoun S."/>
            <person name="Haridas S."/>
            <person name="Kuo A."/>
            <person name="Mondo S."/>
            <person name="Pangilinan J."/>
            <person name="Riley R."/>
            <person name="LaButti K."/>
            <person name="Andreopoulos B."/>
            <person name="Lipzen A."/>
            <person name="Chen C."/>
            <person name="Yan M."/>
            <person name="Daum C."/>
            <person name="Ng V."/>
            <person name="Clum A."/>
            <person name="Steindorff A."/>
            <person name="Ohm R.A."/>
            <person name="Martin F."/>
            <person name="Silar P."/>
            <person name="Natvig D.O."/>
            <person name="Lalanne C."/>
            <person name="Gautier V."/>
            <person name="Ament-Velasquez S.L."/>
            <person name="Kruys A."/>
            <person name="Hutchinson M.I."/>
            <person name="Powell A.J."/>
            <person name="Barry K."/>
            <person name="Miller A.N."/>
            <person name="Grigoriev I.V."/>
            <person name="Debuchy R."/>
            <person name="Gladieux P."/>
            <person name="Hiltunen Thoren M."/>
            <person name="Johannesson H."/>
        </authorList>
    </citation>
    <scope>NUCLEOTIDE SEQUENCE</scope>
    <source>
        <strain evidence="1">CBS 359.72</strain>
    </source>
</reference>
<protein>
    <submittedName>
        <fullName evidence="1">Uncharacterized protein</fullName>
    </submittedName>
</protein>
<sequence>MPAKPPTQPLAERPAKQDVLQPGQLFLGDLDGVHRRLLVRAIRRVLSIELAELTYAQIIDGLPTGDVAFDSRVQPHGYAPNFHPIGSAHDELCPGMMEKARQFREEFQPELLAFNSKLLHEYRACSPDSRGFKTRLVEMMAVAVHQIAVILFELDTSVHKNDGIAQWAPPKDDELYWYRHPDGPLPTLFSHPWYKDHHQYPRGVADMVGYWAEARILGGVVLFDRRDPNVEPKADPEAFYLHPDRDGVTYRICQLRPEQQQALLNFLLADEPPSTSPLPLLPGMEKRSRVDPEEPILSTGIYRDPWERKDRPPSMGDARLKDVYPRLEYPDRDDWYEAGLRARNRLWKSQGGSEGE</sequence>
<evidence type="ECO:0000313" key="2">
    <source>
        <dbReference type="Proteomes" id="UP001303647"/>
    </source>
</evidence>
<comment type="caution">
    <text evidence="1">The sequence shown here is derived from an EMBL/GenBank/DDBJ whole genome shotgun (WGS) entry which is preliminary data.</text>
</comment>
<organism evidence="1 2">
    <name type="scientific">Corynascus novoguineensis</name>
    <dbReference type="NCBI Taxonomy" id="1126955"/>
    <lineage>
        <taxon>Eukaryota</taxon>
        <taxon>Fungi</taxon>
        <taxon>Dikarya</taxon>
        <taxon>Ascomycota</taxon>
        <taxon>Pezizomycotina</taxon>
        <taxon>Sordariomycetes</taxon>
        <taxon>Sordariomycetidae</taxon>
        <taxon>Sordariales</taxon>
        <taxon>Chaetomiaceae</taxon>
        <taxon>Corynascus</taxon>
    </lineage>
</organism>
<name>A0AAN7CKL4_9PEZI</name>
<dbReference type="Proteomes" id="UP001303647">
    <property type="component" value="Unassembled WGS sequence"/>
</dbReference>
<keyword evidence="2" id="KW-1185">Reference proteome</keyword>
<reference evidence="1" key="2">
    <citation type="submission" date="2023-05" db="EMBL/GenBank/DDBJ databases">
        <authorList>
            <consortium name="Lawrence Berkeley National Laboratory"/>
            <person name="Steindorff A."/>
            <person name="Hensen N."/>
            <person name="Bonometti L."/>
            <person name="Westerberg I."/>
            <person name="Brannstrom I.O."/>
            <person name="Guillou S."/>
            <person name="Cros-Aarteil S."/>
            <person name="Calhoun S."/>
            <person name="Haridas S."/>
            <person name="Kuo A."/>
            <person name="Mondo S."/>
            <person name="Pangilinan J."/>
            <person name="Riley R."/>
            <person name="Labutti K."/>
            <person name="Andreopoulos B."/>
            <person name="Lipzen A."/>
            <person name="Chen C."/>
            <person name="Yanf M."/>
            <person name="Daum C."/>
            <person name="Ng V."/>
            <person name="Clum A."/>
            <person name="Ohm R."/>
            <person name="Martin F."/>
            <person name="Silar P."/>
            <person name="Natvig D."/>
            <person name="Lalanne C."/>
            <person name="Gautier V."/>
            <person name="Ament-Velasquez S.L."/>
            <person name="Kruys A."/>
            <person name="Hutchinson M.I."/>
            <person name="Powell A.J."/>
            <person name="Barry K."/>
            <person name="Miller A.N."/>
            <person name="Grigoriev I.V."/>
            <person name="Debuchy R."/>
            <person name="Gladieux P."/>
            <person name="Thoren M.H."/>
            <person name="Johannesson H."/>
        </authorList>
    </citation>
    <scope>NUCLEOTIDE SEQUENCE</scope>
    <source>
        <strain evidence="1">CBS 359.72</strain>
    </source>
</reference>